<comment type="caution">
    <text evidence="2">The sequence shown here is derived from an EMBL/GenBank/DDBJ whole genome shotgun (WGS) entry which is preliminary data.</text>
</comment>
<evidence type="ECO:0000256" key="1">
    <source>
        <dbReference type="SAM" id="MobiDB-lite"/>
    </source>
</evidence>
<feature type="region of interest" description="Disordered" evidence="1">
    <location>
        <begin position="32"/>
        <end position="51"/>
    </location>
</feature>
<proteinExistence type="predicted"/>
<evidence type="ECO:0000313" key="3">
    <source>
        <dbReference type="Proteomes" id="UP001556367"/>
    </source>
</evidence>
<reference evidence="3" key="1">
    <citation type="submission" date="2024-06" db="EMBL/GenBank/DDBJ databases">
        <title>Multi-omics analyses provide insights into the biosynthesis of the anticancer antibiotic pleurotin in Hohenbuehelia grisea.</title>
        <authorList>
            <person name="Weaver J.A."/>
            <person name="Alberti F."/>
        </authorList>
    </citation>
    <scope>NUCLEOTIDE SEQUENCE [LARGE SCALE GENOMIC DNA]</scope>
    <source>
        <strain evidence="3">T-177</strain>
    </source>
</reference>
<dbReference type="Proteomes" id="UP001556367">
    <property type="component" value="Unassembled WGS sequence"/>
</dbReference>
<name>A0ABR3J1I6_9AGAR</name>
<sequence>MSSFDDRLNSYVLPPPGPLYYAVRRAVWLTPKQNTTAPRPPPSSSRKRLETALSAPGAVHDNTLWKSAIENVWKGFSGGATLRHRLPLSTVVQVLHAVWLRDDTWPPGASAPDPDDIAESSSIATPVLVLKTSISAEENPQSTTAIGFSA</sequence>
<accession>A0ABR3J1I6</accession>
<organism evidence="2 3">
    <name type="scientific">Hohenbuehelia grisea</name>
    <dbReference type="NCBI Taxonomy" id="104357"/>
    <lineage>
        <taxon>Eukaryota</taxon>
        <taxon>Fungi</taxon>
        <taxon>Dikarya</taxon>
        <taxon>Basidiomycota</taxon>
        <taxon>Agaricomycotina</taxon>
        <taxon>Agaricomycetes</taxon>
        <taxon>Agaricomycetidae</taxon>
        <taxon>Agaricales</taxon>
        <taxon>Pleurotineae</taxon>
        <taxon>Pleurotaceae</taxon>
        <taxon>Hohenbuehelia</taxon>
    </lineage>
</organism>
<protein>
    <submittedName>
        <fullName evidence="2">Uncharacterized protein</fullName>
    </submittedName>
</protein>
<dbReference type="EMBL" id="JASNQZ010000012">
    <property type="protein sequence ID" value="KAL0949361.1"/>
    <property type="molecule type" value="Genomic_DNA"/>
</dbReference>
<keyword evidence="3" id="KW-1185">Reference proteome</keyword>
<gene>
    <name evidence="2" type="ORF">HGRIS_009430</name>
</gene>
<evidence type="ECO:0000313" key="2">
    <source>
        <dbReference type="EMBL" id="KAL0949361.1"/>
    </source>
</evidence>